<evidence type="ECO:0000313" key="2">
    <source>
        <dbReference type="Proteomes" id="UP000232688"/>
    </source>
</evidence>
<dbReference type="Proteomes" id="UP000232688">
    <property type="component" value="Unassembled WGS sequence"/>
</dbReference>
<organism evidence="1 2">
    <name type="scientific">Rhizophagus irregularis</name>
    <dbReference type="NCBI Taxonomy" id="588596"/>
    <lineage>
        <taxon>Eukaryota</taxon>
        <taxon>Fungi</taxon>
        <taxon>Fungi incertae sedis</taxon>
        <taxon>Mucoromycota</taxon>
        <taxon>Glomeromycotina</taxon>
        <taxon>Glomeromycetes</taxon>
        <taxon>Glomerales</taxon>
        <taxon>Glomeraceae</taxon>
        <taxon>Rhizophagus</taxon>
    </lineage>
</organism>
<reference evidence="1 2" key="1">
    <citation type="submission" date="2017-10" db="EMBL/GenBank/DDBJ databases">
        <title>Extensive intraspecific genome diversity in a model arbuscular mycorrhizal fungus.</title>
        <authorList>
            <person name="Chen E.C.H."/>
            <person name="Morin E."/>
            <person name="Baudet D."/>
            <person name="Noel J."/>
            <person name="Ndikumana S."/>
            <person name="Charron P."/>
            <person name="St-Onge C."/>
            <person name="Giorgi J."/>
            <person name="Grigoriev I.V."/>
            <person name="Roux C."/>
            <person name="Martin F.M."/>
            <person name="Corradi N."/>
        </authorList>
    </citation>
    <scope>NUCLEOTIDE SEQUENCE [LARGE SCALE GENOMIC DNA]</scope>
    <source>
        <strain evidence="1 2">A1</strain>
    </source>
</reference>
<accession>A0A2N0QSQ7</accession>
<proteinExistence type="predicted"/>
<name>A0A2N0QSQ7_9GLOM</name>
<comment type="caution">
    <text evidence="1">The sequence shown here is derived from an EMBL/GenBank/DDBJ whole genome shotgun (WGS) entry which is preliminary data.</text>
</comment>
<gene>
    <name evidence="1" type="ORF">RhiirA1_429970</name>
</gene>
<evidence type="ECO:0000313" key="1">
    <source>
        <dbReference type="EMBL" id="PKC54074.1"/>
    </source>
</evidence>
<sequence>MAEIKLRQDVTPLNKANEATKMTVVYKDENLQVKVEKVLGHIVWILEEAQKPVEASQSGVK</sequence>
<dbReference type="VEuPathDB" id="FungiDB:RhiirA1_429970"/>
<reference evidence="1 2" key="2">
    <citation type="submission" date="2017-10" db="EMBL/GenBank/DDBJ databases">
        <title>Genome analyses suggest a sexual origin of heterokaryosis in a supposedly ancient asexual fungus.</title>
        <authorList>
            <person name="Corradi N."/>
            <person name="Sedzielewska K."/>
            <person name="Noel J."/>
            <person name="Charron P."/>
            <person name="Farinelli L."/>
            <person name="Marton T."/>
            <person name="Kruger M."/>
            <person name="Pelin A."/>
            <person name="Brachmann A."/>
            <person name="Corradi N."/>
        </authorList>
    </citation>
    <scope>NUCLEOTIDE SEQUENCE [LARGE SCALE GENOMIC DNA]</scope>
    <source>
        <strain evidence="1 2">A1</strain>
    </source>
</reference>
<dbReference type="EMBL" id="LLXH01003570">
    <property type="protein sequence ID" value="PKC54074.1"/>
    <property type="molecule type" value="Genomic_DNA"/>
</dbReference>
<protein>
    <submittedName>
        <fullName evidence="1">Uncharacterized protein</fullName>
    </submittedName>
</protein>
<feature type="non-terminal residue" evidence="1">
    <location>
        <position position="61"/>
    </location>
</feature>
<dbReference type="AlphaFoldDB" id="A0A2N0QSQ7"/>